<dbReference type="AlphaFoldDB" id="A0A4R1BJG9"/>
<dbReference type="GO" id="GO:0003723">
    <property type="term" value="F:RNA binding"/>
    <property type="evidence" value="ECO:0007669"/>
    <property type="project" value="UniProtKB-UniRule"/>
</dbReference>
<feature type="binding site" evidence="6">
    <location>
        <begin position="126"/>
        <end position="132"/>
    </location>
    <ligand>
        <name>S-adenosyl-L-methionine</name>
        <dbReference type="ChEBI" id="CHEBI:59789"/>
    </ligand>
</feature>
<dbReference type="EMBL" id="SJZI01000008">
    <property type="protein sequence ID" value="TCJ17505.1"/>
    <property type="molecule type" value="Genomic_DNA"/>
</dbReference>
<evidence type="ECO:0000259" key="7">
    <source>
        <dbReference type="PROSITE" id="PS51686"/>
    </source>
</evidence>
<keyword evidence="9" id="KW-1185">Reference proteome</keyword>
<dbReference type="SUPFAM" id="SSF53335">
    <property type="entry name" value="S-adenosyl-L-methionine-dependent methyltransferases"/>
    <property type="match status" value="1"/>
</dbReference>
<evidence type="ECO:0000313" key="8">
    <source>
        <dbReference type="EMBL" id="TCJ17505.1"/>
    </source>
</evidence>
<name>A0A4R1BJG9_9BACT</name>
<evidence type="ECO:0000313" key="9">
    <source>
        <dbReference type="Proteomes" id="UP000295334"/>
    </source>
</evidence>
<dbReference type="OrthoDB" id="9810297at2"/>
<evidence type="ECO:0000256" key="5">
    <source>
        <dbReference type="ARBA" id="ARBA00022884"/>
    </source>
</evidence>
<keyword evidence="5 6" id="KW-0694">RNA-binding</keyword>
<evidence type="ECO:0000256" key="6">
    <source>
        <dbReference type="PROSITE-ProRule" id="PRU01023"/>
    </source>
</evidence>
<dbReference type="Gene3D" id="3.40.50.150">
    <property type="entry name" value="Vaccinia Virus protein VP39"/>
    <property type="match status" value="1"/>
</dbReference>
<keyword evidence="4 6" id="KW-0949">S-adenosyl-L-methionine</keyword>
<dbReference type="InterPro" id="IPR029063">
    <property type="entry name" value="SAM-dependent_MTases_sf"/>
</dbReference>
<dbReference type="InterPro" id="IPR023267">
    <property type="entry name" value="RCMT"/>
</dbReference>
<evidence type="ECO:0000256" key="4">
    <source>
        <dbReference type="ARBA" id="ARBA00022691"/>
    </source>
</evidence>
<feature type="binding site" evidence="6">
    <location>
        <position position="177"/>
    </location>
    <ligand>
        <name>S-adenosyl-L-methionine</name>
        <dbReference type="ChEBI" id="CHEBI:59789"/>
    </ligand>
</feature>
<dbReference type="Proteomes" id="UP000295334">
    <property type="component" value="Unassembled WGS sequence"/>
</dbReference>
<dbReference type="GO" id="GO:0008173">
    <property type="term" value="F:RNA methyltransferase activity"/>
    <property type="evidence" value="ECO:0007669"/>
    <property type="project" value="InterPro"/>
</dbReference>
<evidence type="ECO:0000256" key="3">
    <source>
        <dbReference type="ARBA" id="ARBA00022679"/>
    </source>
</evidence>
<comment type="caution">
    <text evidence="8">The sequence shown here is derived from an EMBL/GenBank/DDBJ whole genome shotgun (WGS) entry which is preliminary data.</text>
</comment>
<dbReference type="PROSITE" id="PS51686">
    <property type="entry name" value="SAM_MT_RSMB_NOP"/>
    <property type="match status" value="1"/>
</dbReference>
<feature type="domain" description="SAM-dependent MTase RsmB/NOP-type" evidence="7">
    <location>
        <begin position="23"/>
        <end position="311"/>
    </location>
</feature>
<dbReference type="Gene3D" id="2.30.130.60">
    <property type="match status" value="1"/>
</dbReference>
<dbReference type="GO" id="GO:0001510">
    <property type="term" value="P:RNA methylation"/>
    <property type="evidence" value="ECO:0007669"/>
    <property type="project" value="InterPro"/>
</dbReference>
<gene>
    <name evidence="8" type="ORF">EPD60_04760</name>
</gene>
<keyword evidence="1" id="KW-0963">Cytoplasm</keyword>
<evidence type="ECO:0000256" key="2">
    <source>
        <dbReference type="ARBA" id="ARBA00022603"/>
    </source>
</evidence>
<dbReference type="PRINTS" id="PR02008">
    <property type="entry name" value="RCMTFAMILY"/>
</dbReference>
<feature type="binding site" evidence="6">
    <location>
        <position position="150"/>
    </location>
    <ligand>
        <name>S-adenosyl-L-methionine</name>
        <dbReference type="ChEBI" id="CHEBI:59789"/>
    </ligand>
</feature>
<feature type="active site" description="Nucleophile" evidence="6">
    <location>
        <position position="247"/>
    </location>
</feature>
<accession>A0A4R1BJG9</accession>
<reference evidence="8 9" key="1">
    <citation type="submission" date="2019-03" db="EMBL/GenBank/DDBJ databases">
        <authorList>
            <person name="Kim M.K.M."/>
        </authorList>
    </citation>
    <scope>NUCLEOTIDE SEQUENCE [LARGE SCALE GENOMIC DNA]</scope>
    <source>
        <strain evidence="8 9">17J68-12</strain>
    </source>
</reference>
<dbReference type="InterPro" id="IPR027391">
    <property type="entry name" value="Nol1_Nop2_Fmu_2"/>
</dbReference>
<dbReference type="Pfam" id="PF01189">
    <property type="entry name" value="Methyltr_RsmB-F"/>
    <property type="match status" value="1"/>
</dbReference>
<dbReference type="RefSeq" id="WP_131447377.1">
    <property type="nucleotide sequence ID" value="NZ_SJZI01000008.1"/>
</dbReference>
<keyword evidence="3 6" id="KW-0808">Transferase</keyword>
<dbReference type="Pfam" id="PF13636">
    <property type="entry name" value="Methyltranf_PUA"/>
    <property type="match status" value="1"/>
</dbReference>
<dbReference type="CDD" id="cd02440">
    <property type="entry name" value="AdoMet_MTases"/>
    <property type="match status" value="1"/>
</dbReference>
<dbReference type="PANTHER" id="PTHR22807:SF30">
    <property type="entry name" value="28S RRNA (CYTOSINE(4447)-C(5))-METHYLTRANSFERASE-RELATED"/>
    <property type="match status" value="1"/>
</dbReference>
<protein>
    <submittedName>
        <fullName evidence="8">Fmu (Sun) domain protein</fullName>
    </submittedName>
</protein>
<keyword evidence="2 6" id="KW-0489">Methyltransferase</keyword>
<evidence type="ECO:0000256" key="1">
    <source>
        <dbReference type="ARBA" id="ARBA00022490"/>
    </source>
</evidence>
<comment type="similarity">
    <text evidence="6">Belongs to the class I-like SAM-binding methyltransferase superfamily. RsmB/NOP family.</text>
</comment>
<sequence>MKLPEALLRSLEGLPGYDHDAFVQVHESGAQVTSIRLNPAKSQAPGVLFQDLRSKISDLRSEILDPASRIPWSRYGYYLPERPSFTFDPLFHAGAYYVQEASSMFVEQALAQHADLSARLRVLDLCAAPGGKSTHLQSLLAPGSLLVSNEVIKARAGILSENLTKWGAGNSIVTSNDPAHFAKLEGFFDVIVVDAPCSGSGLFRRDPDAIAEWSPANVQLCQGRQQRILADVWPALKEGGLLVYSTCSYSAEEDEVILDWLTTTFQVVPLQLQCPDAGIVEVRSPEGAWGYRFYPDKIRGEGFFLAAFRKLDVAAAPRYKPKGADLLSAKETAPLEKWMDTEGLKFVRHGSRVLALPEDRVSDFSILQSALYIQQAGTAVGEPIRDKLVPDHALAMSPRVGGAVPRVELSYPDAIRFLQRQDFHIDTERGWQLVTFAGAPLGWINALPNRINNYYPREWRIRAQGPSGGTQT</sequence>
<dbReference type="InterPro" id="IPR031341">
    <property type="entry name" value="Methyltr_RsmF_N"/>
</dbReference>
<organism evidence="8 9">
    <name type="scientific">Flaviaesturariibacter flavus</name>
    <dbReference type="NCBI Taxonomy" id="2502780"/>
    <lineage>
        <taxon>Bacteria</taxon>
        <taxon>Pseudomonadati</taxon>
        <taxon>Bacteroidota</taxon>
        <taxon>Chitinophagia</taxon>
        <taxon>Chitinophagales</taxon>
        <taxon>Chitinophagaceae</taxon>
        <taxon>Flaviaestuariibacter</taxon>
    </lineage>
</organism>
<dbReference type="PANTHER" id="PTHR22807">
    <property type="entry name" value="NOP2 YEAST -RELATED NOL1/NOP2/FMU SUN DOMAIN-CONTAINING"/>
    <property type="match status" value="1"/>
</dbReference>
<dbReference type="InterPro" id="IPR001678">
    <property type="entry name" value="MeTrfase_RsmB-F_NOP2_dom"/>
</dbReference>
<dbReference type="Gene3D" id="3.30.70.1170">
    <property type="entry name" value="Sun protein, domain 3"/>
    <property type="match status" value="1"/>
</dbReference>
<proteinExistence type="inferred from homology"/>
<feature type="binding site" evidence="6">
    <location>
        <position position="194"/>
    </location>
    <ligand>
        <name>S-adenosyl-L-methionine</name>
        <dbReference type="ChEBI" id="CHEBI:59789"/>
    </ligand>
</feature>
<dbReference type="InterPro" id="IPR049560">
    <property type="entry name" value="MeTrfase_RsmB-F_NOP2_cat"/>
</dbReference>
<dbReference type="Pfam" id="PF17125">
    <property type="entry name" value="Methyltr_RsmF_N"/>
    <property type="match status" value="1"/>
</dbReference>